<keyword evidence="1" id="KW-0175">Coiled coil</keyword>
<feature type="coiled-coil region" evidence="1">
    <location>
        <begin position="54"/>
        <end position="81"/>
    </location>
</feature>
<accession>A0A8H2M9H7</accession>
<comment type="caution">
    <text evidence="2">The sequence shown here is derived from an EMBL/GenBank/DDBJ whole genome shotgun (WGS) entry which is preliminary data.</text>
</comment>
<gene>
    <name evidence="2" type="ORF">NCTC13150_01295</name>
</gene>
<evidence type="ECO:0000256" key="1">
    <source>
        <dbReference type="SAM" id="Coils"/>
    </source>
</evidence>
<name>A0A8H2M9H7_9FIRM</name>
<evidence type="ECO:0000313" key="2">
    <source>
        <dbReference type="EMBL" id="VFB16740.1"/>
    </source>
</evidence>
<dbReference type="RefSeq" id="WP_131749394.1">
    <property type="nucleotide sequence ID" value="NZ_CAACYI010000001.1"/>
</dbReference>
<evidence type="ECO:0000313" key="3">
    <source>
        <dbReference type="Proteomes" id="UP000377798"/>
    </source>
</evidence>
<sequence>MTRLKELKEARMAGQEALACLDQGLEALESASSWGIFDILAGGFLSSYIKRGRIKKANLALQEMTKAVDSLRRELQDVQIDLPGQVADSWQDNFWDLWMDNIFTDFRVQGQIKDSIWQVRDFRAKLLELIEELDRQIQALSEEGEN</sequence>
<organism evidence="2 3">
    <name type="scientific">Urinicoccus massiliensis</name>
    <dbReference type="NCBI Taxonomy" id="1723382"/>
    <lineage>
        <taxon>Bacteria</taxon>
        <taxon>Bacillati</taxon>
        <taxon>Bacillota</taxon>
        <taxon>Tissierellia</taxon>
        <taxon>Tissierellales</taxon>
        <taxon>Peptoniphilaceae</taxon>
        <taxon>Urinicoccus</taxon>
    </lineage>
</organism>
<dbReference type="AlphaFoldDB" id="A0A8H2M9H7"/>
<dbReference type="Proteomes" id="UP000377798">
    <property type="component" value="Unassembled WGS sequence"/>
</dbReference>
<reference evidence="2 3" key="1">
    <citation type="submission" date="2019-02" db="EMBL/GenBank/DDBJ databases">
        <authorList>
            <consortium name="Pathogen Informatics"/>
        </authorList>
    </citation>
    <scope>NUCLEOTIDE SEQUENCE [LARGE SCALE GENOMIC DNA]</scope>
    <source>
        <strain evidence="2 3">3012STDY7089603</strain>
    </source>
</reference>
<dbReference type="EMBL" id="CAACYI010000001">
    <property type="protein sequence ID" value="VFB16740.1"/>
    <property type="molecule type" value="Genomic_DNA"/>
</dbReference>
<keyword evidence="3" id="KW-1185">Reference proteome</keyword>
<protein>
    <submittedName>
        <fullName evidence="2">Uncharacterized protein</fullName>
    </submittedName>
</protein>
<proteinExistence type="predicted"/>